<organism evidence="3 4">
    <name type="scientific">Litchfieldella rifensis</name>
    <dbReference type="NCBI Taxonomy" id="762643"/>
    <lineage>
        <taxon>Bacteria</taxon>
        <taxon>Pseudomonadati</taxon>
        <taxon>Pseudomonadota</taxon>
        <taxon>Gammaproteobacteria</taxon>
        <taxon>Oceanospirillales</taxon>
        <taxon>Halomonadaceae</taxon>
        <taxon>Litchfieldella</taxon>
    </lineage>
</organism>
<dbReference type="EMBL" id="JBHRUG010000029">
    <property type="protein sequence ID" value="MFC3284932.1"/>
    <property type="molecule type" value="Genomic_DNA"/>
</dbReference>
<feature type="chain" id="PRO_5046279904" evidence="1">
    <location>
        <begin position="24"/>
        <end position="107"/>
    </location>
</feature>
<proteinExistence type="predicted"/>
<dbReference type="Proteomes" id="UP001595579">
    <property type="component" value="Unassembled WGS sequence"/>
</dbReference>
<feature type="signal peptide" evidence="1">
    <location>
        <begin position="1"/>
        <end position="23"/>
    </location>
</feature>
<dbReference type="InterPro" id="IPR006121">
    <property type="entry name" value="HMA_dom"/>
</dbReference>
<evidence type="ECO:0000256" key="1">
    <source>
        <dbReference type="SAM" id="SignalP"/>
    </source>
</evidence>
<keyword evidence="1" id="KW-0732">Signal</keyword>
<dbReference type="CDD" id="cd00371">
    <property type="entry name" value="HMA"/>
    <property type="match status" value="1"/>
</dbReference>
<comment type="caution">
    <text evidence="3">The sequence shown here is derived from an EMBL/GenBank/DDBJ whole genome shotgun (WGS) entry which is preliminary data.</text>
</comment>
<evidence type="ECO:0000259" key="2">
    <source>
        <dbReference type="PROSITE" id="PS50846"/>
    </source>
</evidence>
<name>A0ABV7LQZ1_9GAMM</name>
<dbReference type="InterPro" id="IPR036163">
    <property type="entry name" value="HMA_dom_sf"/>
</dbReference>
<dbReference type="SUPFAM" id="SSF55008">
    <property type="entry name" value="HMA, heavy metal-associated domain"/>
    <property type="match status" value="1"/>
</dbReference>
<accession>A0ABV7LQZ1</accession>
<dbReference type="Pfam" id="PF00403">
    <property type="entry name" value="HMA"/>
    <property type="match status" value="1"/>
</dbReference>
<dbReference type="Gene3D" id="3.30.70.100">
    <property type="match status" value="1"/>
</dbReference>
<sequence length="107" mass="11165">MTSKIHALFLALVAAVVSTAALAAGPSYQIEVDGLACPFCAYGIEKQLGKIEGVQTIETDIEAGRVIVTMDDGHTLDESRAEQAVDRAGFTLGDFEPLDAPPTASGQ</sequence>
<feature type="domain" description="HMA" evidence="2">
    <location>
        <begin position="26"/>
        <end position="93"/>
    </location>
</feature>
<evidence type="ECO:0000313" key="3">
    <source>
        <dbReference type="EMBL" id="MFC3284932.1"/>
    </source>
</evidence>
<gene>
    <name evidence="3" type="ORF">ACFOEV_15130</name>
</gene>
<protein>
    <submittedName>
        <fullName evidence="3">Heavy-metal-associated domain-containing protein</fullName>
    </submittedName>
</protein>
<keyword evidence="4" id="KW-1185">Reference proteome</keyword>
<evidence type="ECO:0000313" key="4">
    <source>
        <dbReference type="Proteomes" id="UP001595579"/>
    </source>
</evidence>
<reference evidence="4" key="1">
    <citation type="journal article" date="2019" name="Int. J. Syst. Evol. Microbiol.">
        <title>The Global Catalogue of Microorganisms (GCM) 10K type strain sequencing project: providing services to taxonomists for standard genome sequencing and annotation.</title>
        <authorList>
            <consortium name="The Broad Institute Genomics Platform"/>
            <consortium name="The Broad Institute Genome Sequencing Center for Infectious Disease"/>
            <person name="Wu L."/>
            <person name="Ma J."/>
        </authorList>
    </citation>
    <scope>NUCLEOTIDE SEQUENCE [LARGE SCALE GENOMIC DNA]</scope>
    <source>
        <strain evidence="4">CECT 7698</strain>
    </source>
</reference>
<dbReference type="PROSITE" id="PS50846">
    <property type="entry name" value="HMA_2"/>
    <property type="match status" value="1"/>
</dbReference>
<dbReference type="RefSeq" id="WP_386775385.1">
    <property type="nucleotide sequence ID" value="NZ_JBHRUG010000029.1"/>
</dbReference>